<reference evidence="5" key="1">
    <citation type="submission" date="2018-05" db="EMBL/GenBank/DDBJ databases">
        <authorList>
            <person name="Nie L."/>
        </authorList>
    </citation>
    <scope>NUCLEOTIDE SEQUENCE [LARGE SCALE GENOMIC DNA]</scope>
    <source>
        <strain evidence="5">NL</strain>
    </source>
</reference>
<dbReference type="EMBL" id="QHKM01000002">
    <property type="protein sequence ID" value="RAK68046.1"/>
    <property type="molecule type" value="Genomic_DNA"/>
</dbReference>
<dbReference type="GO" id="GO:0016887">
    <property type="term" value="F:ATP hydrolysis activity"/>
    <property type="evidence" value="ECO:0007669"/>
    <property type="project" value="InterPro"/>
</dbReference>
<dbReference type="InterPro" id="IPR027417">
    <property type="entry name" value="P-loop_NTPase"/>
</dbReference>
<proteinExistence type="predicted"/>
<dbReference type="OrthoDB" id="9785229at2"/>
<dbReference type="SMART" id="SM00382">
    <property type="entry name" value="AAA"/>
    <property type="match status" value="1"/>
</dbReference>
<evidence type="ECO:0000313" key="5">
    <source>
        <dbReference type="Proteomes" id="UP000248553"/>
    </source>
</evidence>
<dbReference type="PANTHER" id="PTHR43038:SF7">
    <property type="entry name" value="ABC TRANSPORT SYSTEM ATP-BINDING PROTEIN"/>
    <property type="match status" value="1"/>
</dbReference>
<dbReference type="Gene3D" id="3.40.50.300">
    <property type="entry name" value="P-loop containing nucleotide triphosphate hydrolases"/>
    <property type="match status" value="1"/>
</dbReference>
<dbReference type="InterPro" id="IPR003439">
    <property type="entry name" value="ABC_transporter-like_ATP-bd"/>
</dbReference>
<keyword evidence="2" id="KW-0067">ATP-binding</keyword>
<sequence>MLTTELRDVRYAAEGRDILKGISLRIEDGETVALLGANGSGKSSLLAVLLGDVPATAGTATFNGKPFADMRGRIGVVYDQVPSFGPLKVREILDYFGSIYGLRYQEQGELLHVLSLEPLLDKFMRVLSGGERRRVGLFLALMHRPDLLVLDEALADLDPKTRETLWTKVLRRYARSVLFVTHDWEEAGAHADKVIFMHEGQLLLPPESPAGLLSQRYIAAEKKIIVSKQECDSAMLADEVYVESDESYHVFVADMKTFFAKLNGRMPNFSFAPKRLQDVYHYLINA</sequence>
<gene>
    <name evidence="4" type="ORF">DLM85_08370</name>
</gene>
<dbReference type="AlphaFoldDB" id="A0A328BPX0"/>
<dbReference type="RefSeq" id="WP_111477659.1">
    <property type="nucleotide sequence ID" value="NZ_QHKM01000002.1"/>
</dbReference>
<dbReference type="Proteomes" id="UP000248553">
    <property type="component" value="Unassembled WGS sequence"/>
</dbReference>
<dbReference type="SUPFAM" id="SSF52540">
    <property type="entry name" value="P-loop containing nucleoside triphosphate hydrolases"/>
    <property type="match status" value="1"/>
</dbReference>
<organism evidence="4 5">
    <name type="scientific">Hymenobacter edaphi</name>
    <dbReference type="NCBI Taxonomy" id="2211146"/>
    <lineage>
        <taxon>Bacteria</taxon>
        <taxon>Pseudomonadati</taxon>
        <taxon>Bacteroidota</taxon>
        <taxon>Cytophagia</taxon>
        <taxon>Cytophagales</taxon>
        <taxon>Hymenobacteraceae</taxon>
        <taxon>Hymenobacter</taxon>
    </lineage>
</organism>
<protein>
    <recommendedName>
        <fullName evidence="3">ABC transporter domain-containing protein</fullName>
    </recommendedName>
</protein>
<evidence type="ECO:0000256" key="1">
    <source>
        <dbReference type="ARBA" id="ARBA00022741"/>
    </source>
</evidence>
<dbReference type="PANTHER" id="PTHR43038">
    <property type="entry name" value="ATP-BINDING CASSETTE, SUB-FAMILY H, MEMBER 1"/>
    <property type="match status" value="1"/>
</dbReference>
<dbReference type="InterPro" id="IPR003593">
    <property type="entry name" value="AAA+_ATPase"/>
</dbReference>
<name>A0A328BPX0_9BACT</name>
<evidence type="ECO:0000256" key="2">
    <source>
        <dbReference type="ARBA" id="ARBA00022840"/>
    </source>
</evidence>
<feature type="domain" description="ABC transporter" evidence="3">
    <location>
        <begin position="4"/>
        <end position="224"/>
    </location>
</feature>
<dbReference type="CDD" id="cd03230">
    <property type="entry name" value="ABC_DR_subfamily_A"/>
    <property type="match status" value="1"/>
</dbReference>
<evidence type="ECO:0000313" key="4">
    <source>
        <dbReference type="EMBL" id="RAK68046.1"/>
    </source>
</evidence>
<dbReference type="PROSITE" id="PS50893">
    <property type="entry name" value="ABC_TRANSPORTER_2"/>
    <property type="match status" value="1"/>
</dbReference>
<comment type="caution">
    <text evidence="4">The sequence shown here is derived from an EMBL/GenBank/DDBJ whole genome shotgun (WGS) entry which is preliminary data.</text>
</comment>
<evidence type="ECO:0000259" key="3">
    <source>
        <dbReference type="PROSITE" id="PS50893"/>
    </source>
</evidence>
<keyword evidence="5" id="KW-1185">Reference proteome</keyword>
<accession>A0A328BPX0</accession>
<dbReference type="GO" id="GO:0005524">
    <property type="term" value="F:ATP binding"/>
    <property type="evidence" value="ECO:0007669"/>
    <property type="project" value="UniProtKB-KW"/>
</dbReference>
<dbReference type="Pfam" id="PF00005">
    <property type="entry name" value="ABC_tran"/>
    <property type="match status" value="1"/>
</dbReference>
<keyword evidence="1" id="KW-0547">Nucleotide-binding</keyword>